<gene>
    <name evidence="1" type="ORF">GURKE_04330</name>
</gene>
<keyword evidence="2" id="KW-1185">Reference proteome</keyword>
<sequence>MSLAADAANNRTQDLQLEGFRLSMTPDQLRNAALRLRMRTRIAETDPRTGCSDFGTDAALVADAYLDLLEEHTTAKAREIQVMADGTINQLKMHPSIQLASGVYFDFLEPDTTPLTIEDVAAGLSRICRFTGQLGAHIEPNAVYTVAQHSVLASENCEPGYELEALLHDASESVLGDVSSPLKQLMPCYRAIEHGVEASIARTFNLPTKMSAPVKAIDLVMLATEKRDLMPRRPEDTEVWALLRDVDPLPFTIRPWSPSEARNRFLHRYVFLTTGLFPSKMSPFAYPHEGSPAAYREGYRAAAPAYFASPAACVQVTSKIA</sequence>
<organism evidence="1 2">
    <name type="scientific">Brevundimonas phage vB_BpoS-Gurke</name>
    <dbReference type="NCBI Taxonomy" id="2948599"/>
    <lineage>
        <taxon>Viruses</taxon>
        <taxon>Duplodnaviria</taxon>
        <taxon>Heunggongvirae</taxon>
        <taxon>Uroviricota</taxon>
        <taxon>Caudoviricetes</taxon>
        <taxon>Jeanschmidtviridae</taxon>
        <taxon>Kikimoravirus</taxon>
        <taxon>Kikimoravirus gurke</taxon>
    </lineage>
</organism>
<reference evidence="1" key="1">
    <citation type="submission" date="2022-04" db="EMBL/GenBank/DDBJ databases">
        <authorList>
            <person name="Friedrich I."/>
            <person name="Schneider D."/>
            <person name="Poehlein A."/>
            <person name="Hertel R."/>
            <person name="Daniel R."/>
        </authorList>
    </citation>
    <scope>NUCLEOTIDE SEQUENCE</scope>
</reference>
<dbReference type="SUPFAM" id="SSF109604">
    <property type="entry name" value="HD-domain/PDEase-like"/>
    <property type="match status" value="1"/>
</dbReference>
<accession>A0A9E7N3Y3</accession>
<evidence type="ECO:0000313" key="2">
    <source>
        <dbReference type="Proteomes" id="UP001055634"/>
    </source>
</evidence>
<protein>
    <submittedName>
        <fullName evidence="1">Uncharacterized protein</fullName>
    </submittedName>
</protein>
<dbReference type="EMBL" id="ON529850">
    <property type="protein sequence ID" value="UTC28435.1"/>
    <property type="molecule type" value="Genomic_DNA"/>
</dbReference>
<dbReference type="Gene3D" id="1.10.3210.10">
    <property type="entry name" value="Hypothetical protein af1432"/>
    <property type="match status" value="1"/>
</dbReference>
<proteinExistence type="predicted"/>
<evidence type="ECO:0000313" key="1">
    <source>
        <dbReference type="EMBL" id="UTC28435.1"/>
    </source>
</evidence>
<name>A0A9E7N3Y3_9CAUD</name>
<dbReference type="Proteomes" id="UP001055634">
    <property type="component" value="Segment"/>
</dbReference>